<dbReference type="EMBL" id="CAADFN010000011">
    <property type="protein sequence ID" value="VFK14835.1"/>
    <property type="molecule type" value="Genomic_DNA"/>
</dbReference>
<name>A0A450WCV5_9GAMM</name>
<dbReference type="AlphaFoldDB" id="A0A450WCV5"/>
<protein>
    <submittedName>
        <fullName evidence="1">Uncharacterized protein</fullName>
    </submittedName>
</protein>
<gene>
    <name evidence="1" type="ORF">BECKLFY1418C_GA0070996_101121</name>
</gene>
<dbReference type="NCBIfam" id="TIGR02001">
    <property type="entry name" value="gcw_chp"/>
    <property type="match status" value="1"/>
</dbReference>
<accession>A0A450WCV5</accession>
<dbReference type="InterPro" id="IPR010239">
    <property type="entry name" value="CHP02001"/>
</dbReference>
<reference evidence="1" key="1">
    <citation type="submission" date="2019-02" db="EMBL/GenBank/DDBJ databases">
        <authorList>
            <person name="Gruber-Vodicka R. H."/>
            <person name="Seah K. B. B."/>
        </authorList>
    </citation>
    <scope>NUCLEOTIDE SEQUENCE</scope>
    <source>
        <strain evidence="1">BECK_BY7</strain>
    </source>
</reference>
<sequence>MPNYPIMEMFCLYSLYPLDQGKSRKNTSPAGFETNKKEGYAMQTIRKFLSCAVGCFLVLPVAYAGTEDPIHDFSANVSFTTEYLFRGVTQTKEGPAIQGGFDYTHTPSGFYLGTWASNVTFKTAKNIDDPAVEMDFYGGIAGELGNGVSWDVGGIYYHYLGQDKDAAGDYDCLEVYGGLGYTFADSALEPAVGAKLSYSDDYFGEDGNSLYSEGSLGLSLPRDFGLGFHLGFSDVEGGKTSPKGYDYLHGSVALSRKIADFDVNLTYHGVIGEDDCPGGDKDPCKAVVFKISRGF</sequence>
<evidence type="ECO:0000313" key="1">
    <source>
        <dbReference type="EMBL" id="VFK14835.1"/>
    </source>
</evidence>
<organism evidence="1">
    <name type="scientific">Candidatus Kentrum sp. LFY</name>
    <dbReference type="NCBI Taxonomy" id="2126342"/>
    <lineage>
        <taxon>Bacteria</taxon>
        <taxon>Pseudomonadati</taxon>
        <taxon>Pseudomonadota</taxon>
        <taxon>Gammaproteobacteria</taxon>
        <taxon>Candidatus Kentrum</taxon>
    </lineage>
</organism>
<dbReference type="Pfam" id="PF09694">
    <property type="entry name" value="Gcw_chp"/>
    <property type="match status" value="1"/>
</dbReference>
<proteinExistence type="predicted"/>